<reference evidence="2" key="2">
    <citation type="submission" date="2014-07" db="EMBL/GenBank/DDBJ databases">
        <authorList>
            <person name="Hull J."/>
        </authorList>
    </citation>
    <scope>NUCLEOTIDE SEQUENCE</scope>
</reference>
<gene>
    <name evidence="2" type="ORF">CM83_99108</name>
</gene>
<accession>A0A0A9Z1E4</accession>
<feature type="chain" id="PRO_5015034087" evidence="1">
    <location>
        <begin position="22"/>
        <end position="369"/>
    </location>
</feature>
<evidence type="ECO:0000313" key="3">
    <source>
        <dbReference type="EMBL" id="JAG63910.1"/>
    </source>
</evidence>
<feature type="signal peptide" evidence="1">
    <location>
        <begin position="1"/>
        <end position="21"/>
    </location>
</feature>
<dbReference type="SUPFAM" id="SSF50494">
    <property type="entry name" value="Trypsin-like serine proteases"/>
    <property type="match status" value="1"/>
</dbReference>
<organism evidence="2">
    <name type="scientific">Lygus hesperus</name>
    <name type="common">Western plant bug</name>
    <dbReference type="NCBI Taxonomy" id="30085"/>
    <lineage>
        <taxon>Eukaryota</taxon>
        <taxon>Metazoa</taxon>
        <taxon>Ecdysozoa</taxon>
        <taxon>Arthropoda</taxon>
        <taxon>Hexapoda</taxon>
        <taxon>Insecta</taxon>
        <taxon>Pterygota</taxon>
        <taxon>Neoptera</taxon>
        <taxon>Paraneoptera</taxon>
        <taxon>Hemiptera</taxon>
        <taxon>Heteroptera</taxon>
        <taxon>Panheteroptera</taxon>
        <taxon>Cimicomorpha</taxon>
        <taxon>Miridae</taxon>
        <taxon>Mirini</taxon>
        <taxon>Lygus</taxon>
    </lineage>
</organism>
<dbReference type="EMBL" id="GBHO01006446">
    <property type="protein sequence ID" value="JAG37158.1"/>
    <property type="molecule type" value="Transcribed_RNA"/>
</dbReference>
<keyword evidence="1" id="KW-0732">Signal</keyword>
<proteinExistence type="predicted"/>
<dbReference type="AlphaFoldDB" id="A0A0A9Z1E4"/>
<dbReference type="InterPro" id="IPR009003">
    <property type="entry name" value="Peptidase_S1_PA"/>
</dbReference>
<reference evidence="2" key="1">
    <citation type="journal article" date="2014" name="PLoS ONE">
        <title>Transcriptome-Based Identification of ABC Transporters in the Western Tarnished Plant Bug Lygus hesperus.</title>
        <authorList>
            <person name="Hull J.J."/>
            <person name="Chaney K."/>
            <person name="Geib S.M."/>
            <person name="Fabrick J.A."/>
            <person name="Brent C.S."/>
            <person name="Walsh D."/>
            <person name="Lavine L.C."/>
        </authorList>
    </citation>
    <scope>NUCLEOTIDE SEQUENCE</scope>
</reference>
<reference evidence="3" key="3">
    <citation type="submission" date="2014-09" db="EMBL/GenBank/DDBJ databases">
        <authorList>
            <person name="Magalhaes I.L.F."/>
            <person name="Oliveira U."/>
            <person name="Santos F.R."/>
            <person name="Vidigal T.H.D.A."/>
            <person name="Brescovit A.D."/>
            <person name="Santos A.J."/>
        </authorList>
    </citation>
    <scope>NUCLEOTIDE SEQUENCE</scope>
</reference>
<name>A0A0A9Z1E4_LYGHE</name>
<protein>
    <submittedName>
        <fullName evidence="2">Uncharacterized protein</fullName>
    </submittedName>
</protein>
<evidence type="ECO:0000256" key="1">
    <source>
        <dbReference type="SAM" id="SignalP"/>
    </source>
</evidence>
<dbReference type="EMBL" id="GBRD01001911">
    <property type="protein sequence ID" value="JAG63910.1"/>
    <property type="molecule type" value="Transcribed_RNA"/>
</dbReference>
<dbReference type="InterPro" id="IPR043504">
    <property type="entry name" value="Peptidase_S1_PA_chymotrypsin"/>
</dbReference>
<dbReference type="Gene3D" id="2.40.10.10">
    <property type="entry name" value="Trypsin-like serine proteases"/>
    <property type="match status" value="2"/>
</dbReference>
<sequence length="369" mass="42612">MFMILFNLTLSFLVNFIVVSGTDEMFQFKTIKPKLYPFEATYSATDPEEGEYNTESVADYKNVDPNDLAWMVVVLEASRVDTEVVLRPVCLGIVITTIDVLTTCTCMRLDKVNHMRTTFVVKPKTNIVHFDNWDNDLLGVTNVRYHDSCLECSNTSYNDLVILTVQIIDVIHGIVEPIPKSAYMKDTKKKTKSKIYKHCYIVVVEVIESDYSESPKEFLLERRHFTVWDVPSPKNHLNTRIIVGRSNDAFEDSELYKRYHGAPLICEDETNQQVPVGIYLGLECADINQEELKRECSRWMHECDDCFPTGMSLNYTASQCEEMNLDFVEIAIHLNSFFEWLDEFTFELPGDVYVPFQKSLLSNSNRKID</sequence>
<evidence type="ECO:0000313" key="2">
    <source>
        <dbReference type="EMBL" id="JAG37158.1"/>
    </source>
</evidence>